<accession>A0A2U1JX94</accession>
<keyword evidence="1" id="KW-1133">Transmembrane helix</keyword>
<comment type="caution">
    <text evidence="2">The sequence shown here is derived from an EMBL/GenBank/DDBJ whole genome shotgun (WGS) entry which is preliminary data.</text>
</comment>
<evidence type="ECO:0000313" key="2">
    <source>
        <dbReference type="EMBL" id="PWA09564.1"/>
    </source>
</evidence>
<keyword evidence="1" id="KW-0472">Membrane</keyword>
<evidence type="ECO:0000313" key="3">
    <source>
        <dbReference type="Proteomes" id="UP000245618"/>
    </source>
</evidence>
<gene>
    <name evidence="2" type="ORF">DB891_07740</name>
</gene>
<dbReference type="OrthoDB" id="1113942at2"/>
<sequence length="488" mass="54438">MKNKEAKSIFSSLENFSSIPPPELWDKIEAQLDQPKKKKRAIIWWAIAASLVVGLSVPTILYFNTNQENGFERNLENNNNSNVNNNVNSNDYNDINTKGDNNDTGKLNDNRINLNNSNQIATGALPTLSSKTKDYKGFKNLKSNRNNVINQTVKDESKSNAIVSNQNSSSDISVSELINVKETQVNNFDTNSKSVGSKDKNAILGSNENKGIAANTSSKDSLNKIKMEVAQLENVLIELDKDKTVKKKDSENIDKWSIQVFAGVMSSQNYNNQKALGNDVASKQSSGYGVKTNYKLNKKWSVSSGLKINELGQEIAGVSYYEQQSYSGIVMDKLPVVGNDYQLITLSGNYDLVSISNNEGYLFASNSNADNGFEKGDVTQNLKYFEMPLEVSYALLNKKKTNISMNTGGFVGMLISNDLLLNGNSIGENKNVNQYVYGTLLSSTLQYEFYKKTKFFIEPGMNYYINPLENQTFNQFQWMFNVGLNVSF</sequence>
<dbReference type="AlphaFoldDB" id="A0A2U1JX94"/>
<dbReference type="RefSeq" id="WP_116762242.1">
    <property type="nucleotide sequence ID" value="NZ_QCZH01000006.1"/>
</dbReference>
<proteinExistence type="predicted"/>
<organism evidence="2 3">
    <name type="scientific">Flavobacterium laiguense</name>
    <dbReference type="NCBI Taxonomy" id="2169409"/>
    <lineage>
        <taxon>Bacteria</taxon>
        <taxon>Pseudomonadati</taxon>
        <taxon>Bacteroidota</taxon>
        <taxon>Flavobacteriia</taxon>
        <taxon>Flavobacteriales</taxon>
        <taxon>Flavobacteriaceae</taxon>
        <taxon>Flavobacterium</taxon>
    </lineage>
</organism>
<keyword evidence="3" id="KW-1185">Reference proteome</keyword>
<evidence type="ECO:0000256" key="1">
    <source>
        <dbReference type="SAM" id="Phobius"/>
    </source>
</evidence>
<evidence type="ECO:0008006" key="4">
    <source>
        <dbReference type="Google" id="ProtNLM"/>
    </source>
</evidence>
<name>A0A2U1JX94_9FLAO</name>
<feature type="transmembrane region" description="Helical" evidence="1">
    <location>
        <begin position="42"/>
        <end position="63"/>
    </location>
</feature>
<dbReference type="Proteomes" id="UP000245618">
    <property type="component" value="Unassembled WGS sequence"/>
</dbReference>
<reference evidence="2 3" key="1">
    <citation type="submission" date="2018-04" db="EMBL/GenBank/DDBJ databases">
        <title>Flavobacterium sp. nov., isolated from glacier ice.</title>
        <authorList>
            <person name="Liu Q."/>
            <person name="Xin Y.-H."/>
        </authorList>
    </citation>
    <scope>NUCLEOTIDE SEQUENCE [LARGE SCALE GENOMIC DNA]</scope>
    <source>
        <strain evidence="2 3">LB2P30</strain>
    </source>
</reference>
<keyword evidence="1" id="KW-0812">Transmembrane</keyword>
<dbReference type="EMBL" id="QCZH01000006">
    <property type="protein sequence ID" value="PWA09564.1"/>
    <property type="molecule type" value="Genomic_DNA"/>
</dbReference>
<protein>
    <recommendedName>
        <fullName evidence="4">Outer membrane protein beta-barrel domain-containing protein</fullName>
    </recommendedName>
</protein>